<dbReference type="GO" id="GO:0009007">
    <property type="term" value="F:site-specific DNA-methyltransferase (adenine-specific) activity"/>
    <property type="evidence" value="ECO:0007669"/>
    <property type="project" value="UniProtKB-UniRule"/>
</dbReference>
<protein>
    <recommendedName>
        <fullName evidence="2 8">Site-specific DNA-methyltransferase (adenine-specific)</fullName>
        <ecNumber evidence="2 8">2.1.1.72</ecNumber>
    </recommendedName>
</protein>
<dbReference type="AlphaFoldDB" id="A0A512AH59"/>
<dbReference type="Pfam" id="PF02086">
    <property type="entry name" value="MethyltransfD12"/>
    <property type="match status" value="1"/>
</dbReference>
<feature type="binding site" evidence="7">
    <location>
        <position position="52"/>
    </location>
    <ligand>
        <name>S-adenosyl-L-methionine</name>
        <dbReference type="ChEBI" id="CHEBI:59789"/>
    </ligand>
</feature>
<dbReference type="Gene3D" id="1.10.1020.10">
    <property type="entry name" value="Adenine-specific Methyltransferase, Domain 2"/>
    <property type="match status" value="1"/>
</dbReference>
<evidence type="ECO:0000256" key="2">
    <source>
        <dbReference type="ARBA" id="ARBA00011900"/>
    </source>
</evidence>
<dbReference type="PANTHER" id="PTHR30481:SF3">
    <property type="entry name" value="DNA ADENINE METHYLASE"/>
    <property type="match status" value="1"/>
</dbReference>
<dbReference type="PIRSF" id="PIRSF000398">
    <property type="entry name" value="M_m6A_EcoRV"/>
    <property type="match status" value="1"/>
</dbReference>
<dbReference type="InterPro" id="IPR002052">
    <property type="entry name" value="DNA_methylase_N6_adenine_CS"/>
</dbReference>
<dbReference type="GO" id="GO:0032259">
    <property type="term" value="P:methylation"/>
    <property type="evidence" value="ECO:0007669"/>
    <property type="project" value="UniProtKB-KW"/>
</dbReference>
<keyword evidence="3 8" id="KW-0489">Methyltransferase</keyword>
<dbReference type="GO" id="GO:0006298">
    <property type="term" value="P:mismatch repair"/>
    <property type="evidence" value="ECO:0007669"/>
    <property type="project" value="TreeGrafter"/>
</dbReference>
<feature type="binding site" evidence="7">
    <location>
        <position position="175"/>
    </location>
    <ligand>
        <name>S-adenosyl-L-methionine</name>
        <dbReference type="ChEBI" id="CHEBI:59789"/>
    </ligand>
</feature>
<dbReference type="EMBL" id="BJYR01000006">
    <property type="protein sequence ID" value="GEN99038.1"/>
    <property type="molecule type" value="Genomic_DNA"/>
</dbReference>
<gene>
    <name evidence="9" type="ORF">NSE01_08710</name>
</gene>
<dbReference type="PROSITE" id="PS00092">
    <property type="entry name" value="N6_MTASE"/>
    <property type="match status" value="1"/>
</dbReference>
<keyword evidence="10" id="KW-1185">Reference proteome</keyword>
<evidence type="ECO:0000256" key="7">
    <source>
        <dbReference type="PIRSR" id="PIRSR000398-1"/>
    </source>
</evidence>
<dbReference type="OrthoDB" id="9805629at2"/>
<evidence type="ECO:0000256" key="1">
    <source>
        <dbReference type="ARBA" id="ARBA00006594"/>
    </source>
</evidence>
<dbReference type="InterPro" id="IPR012327">
    <property type="entry name" value="MeTrfase_D12"/>
</dbReference>
<dbReference type="InterPro" id="IPR029063">
    <property type="entry name" value="SAM-dependent_MTases_sf"/>
</dbReference>
<dbReference type="EC" id="2.1.1.72" evidence="2 8"/>
<evidence type="ECO:0000313" key="9">
    <source>
        <dbReference type="EMBL" id="GEN99038.1"/>
    </source>
</evidence>
<evidence type="ECO:0000313" key="10">
    <source>
        <dbReference type="Proteomes" id="UP000321464"/>
    </source>
</evidence>
<dbReference type="GO" id="GO:0009307">
    <property type="term" value="P:DNA restriction-modification system"/>
    <property type="evidence" value="ECO:0007669"/>
    <property type="project" value="InterPro"/>
</dbReference>
<accession>A0A512AH59</accession>
<dbReference type="NCBIfam" id="TIGR00571">
    <property type="entry name" value="dam"/>
    <property type="match status" value="1"/>
</dbReference>
<dbReference type="PRINTS" id="PR00505">
    <property type="entry name" value="D12N6MTFRASE"/>
</dbReference>
<dbReference type="GO" id="GO:0043565">
    <property type="term" value="F:sequence-specific DNA binding"/>
    <property type="evidence" value="ECO:0007669"/>
    <property type="project" value="TreeGrafter"/>
</dbReference>
<reference evidence="9 10" key="1">
    <citation type="submission" date="2019-07" db="EMBL/GenBank/DDBJ databases">
        <title>Whole genome shotgun sequence of Novosphingobium sediminis NBRC 106119.</title>
        <authorList>
            <person name="Hosoyama A."/>
            <person name="Uohara A."/>
            <person name="Ohji S."/>
            <person name="Ichikawa N."/>
        </authorList>
    </citation>
    <scope>NUCLEOTIDE SEQUENCE [LARGE SCALE GENOMIC DNA]</scope>
    <source>
        <strain evidence="9 10">NBRC 106119</strain>
    </source>
</reference>
<comment type="caution">
    <text evidence="9">The sequence shown here is derived from an EMBL/GenBank/DDBJ whole genome shotgun (WGS) entry which is preliminary data.</text>
</comment>
<proteinExistence type="inferred from homology"/>
<sequence>MKPFLKWAGGKRWLFTAEFIDSLPKFERLIEPFLGGGAAFFAIEPKKAVLSDVNPELINLYRWIRDEPEKFCAELKSYQHKHSKDFYYQIRAKKFTPNLDGAVRTLYLNRTCWNGLYRLNKSGKFNVPIGTKLIVYSENDDFIEASRLLSLVELRVSDFENTLKEAQSGDLVFLDPPYTVKHNNNGFVKYNESIFSWEDQERLAKCIQVATNNGAHVILTNADHPSVRALYDGFGAITSVARNSVISGKSSGRTKTTEILLRA</sequence>
<keyword evidence="4 8" id="KW-0808">Transferase</keyword>
<dbReference type="RefSeq" id="WP_147158410.1">
    <property type="nucleotide sequence ID" value="NZ_BJYR01000006.1"/>
</dbReference>
<dbReference type="Proteomes" id="UP000321464">
    <property type="component" value="Unassembled WGS sequence"/>
</dbReference>
<comment type="similarity">
    <text evidence="1 8">Belongs to the N(4)/N(6)-methyltransferase family.</text>
</comment>
<feature type="binding site" evidence="7">
    <location>
        <position position="11"/>
    </location>
    <ligand>
        <name>S-adenosyl-L-methionine</name>
        <dbReference type="ChEBI" id="CHEBI:59789"/>
    </ligand>
</feature>
<feature type="binding site" evidence="7">
    <location>
        <position position="7"/>
    </location>
    <ligand>
        <name>S-adenosyl-L-methionine</name>
        <dbReference type="ChEBI" id="CHEBI:59789"/>
    </ligand>
</feature>
<dbReference type="InterPro" id="IPR012263">
    <property type="entry name" value="M_m6A_EcoRV"/>
</dbReference>
<organism evidence="9 10">
    <name type="scientific">Novosphingobium sediminis</name>
    <dbReference type="NCBI Taxonomy" id="707214"/>
    <lineage>
        <taxon>Bacteria</taxon>
        <taxon>Pseudomonadati</taxon>
        <taxon>Pseudomonadota</taxon>
        <taxon>Alphaproteobacteria</taxon>
        <taxon>Sphingomonadales</taxon>
        <taxon>Sphingomonadaceae</taxon>
        <taxon>Novosphingobium</taxon>
    </lineage>
</organism>
<evidence type="ECO:0000256" key="8">
    <source>
        <dbReference type="RuleBase" id="RU361257"/>
    </source>
</evidence>
<name>A0A512AH59_9SPHN</name>
<evidence type="ECO:0000256" key="5">
    <source>
        <dbReference type="ARBA" id="ARBA00022691"/>
    </source>
</evidence>
<dbReference type="GO" id="GO:1904047">
    <property type="term" value="F:S-adenosyl-L-methionine binding"/>
    <property type="evidence" value="ECO:0007669"/>
    <property type="project" value="TreeGrafter"/>
</dbReference>
<evidence type="ECO:0000256" key="4">
    <source>
        <dbReference type="ARBA" id="ARBA00022679"/>
    </source>
</evidence>
<keyword evidence="5 8" id="KW-0949">S-adenosyl-L-methionine</keyword>
<dbReference type="PANTHER" id="PTHR30481">
    <property type="entry name" value="DNA ADENINE METHYLASE"/>
    <property type="match status" value="1"/>
</dbReference>
<evidence type="ECO:0000256" key="3">
    <source>
        <dbReference type="ARBA" id="ARBA00022603"/>
    </source>
</evidence>
<comment type="catalytic activity">
    <reaction evidence="6 8">
        <text>a 2'-deoxyadenosine in DNA + S-adenosyl-L-methionine = an N(6)-methyl-2'-deoxyadenosine in DNA + S-adenosyl-L-homocysteine + H(+)</text>
        <dbReference type="Rhea" id="RHEA:15197"/>
        <dbReference type="Rhea" id="RHEA-COMP:12418"/>
        <dbReference type="Rhea" id="RHEA-COMP:12419"/>
        <dbReference type="ChEBI" id="CHEBI:15378"/>
        <dbReference type="ChEBI" id="CHEBI:57856"/>
        <dbReference type="ChEBI" id="CHEBI:59789"/>
        <dbReference type="ChEBI" id="CHEBI:90615"/>
        <dbReference type="ChEBI" id="CHEBI:90616"/>
        <dbReference type="EC" id="2.1.1.72"/>
    </reaction>
</comment>
<dbReference type="InterPro" id="IPR023095">
    <property type="entry name" value="Ade_MeTrfase_dom_2"/>
</dbReference>
<dbReference type="SUPFAM" id="SSF53335">
    <property type="entry name" value="S-adenosyl-L-methionine-dependent methyltransferases"/>
    <property type="match status" value="1"/>
</dbReference>
<evidence type="ECO:0000256" key="6">
    <source>
        <dbReference type="ARBA" id="ARBA00047942"/>
    </source>
</evidence>
<dbReference type="Gene3D" id="3.40.50.150">
    <property type="entry name" value="Vaccinia Virus protein VP39"/>
    <property type="match status" value="1"/>
</dbReference>